<reference evidence="2 3" key="1">
    <citation type="journal article" date="2010" name="Nature">
        <title>Genome sequence of the palaeopolyploid soybean.</title>
        <authorList>
            <person name="Schmutz J."/>
            <person name="Cannon S.B."/>
            <person name="Schlueter J."/>
            <person name="Ma J."/>
            <person name="Mitros T."/>
            <person name="Nelson W."/>
            <person name="Hyten D.L."/>
            <person name="Song Q."/>
            <person name="Thelen J.J."/>
            <person name="Cheng J."/>
            <person name="Xu D."/>
            <person name="Hellsten U."/>
            <person name="May G.D."/>
            <person name="Yu Y."/>
            <person name="Sakurai T."/>
            <person name="Umezawa T."/>
            <person name="Bhattacharyya M.K."/>
            <person name="Sandhu D."/>
            <person name="Valliyodan B."/>
            <person name="Lindquist E."/>
            <person name="Peto M."/>
            <person name="Grant D."/>
            <person name="Shu S."/>
            <person name="Goodstein D."/>
            <person name="Barry K."/>
            <person name="Futrell-Griggs M."/>
            <person name="Abernathy B."/>
            <person name="Du J."/>
            <person name="Tian Z."/>
            <person name="Zhu L."/>
            <person name="Gill N."/>
            <person name="Joshi T."/>
            <person name="Libault M."/>
            <person name="Sethuraman A."/>
            <person name="Zhang X.-C."/>
            <person name="Shinozaki K."/>
            <person name="Nguyen H.T."/>
            <person name="Wing R.A."/>
            <person name="Cregan P."/>
            <person name="Specht J."/>
            <person name="Grimwood J."/>
            <person name="Rokhsar D."/>
            <person name="Stacey G."/>
            <person name="Shoemaker R.C."/>
            <person name="Jackson S.A."/>
        </authorList>
    </citation>
    <scope>NUCLEOTIDE SEQUENCE [LARGE SCALE GENOMIC DNA]</scope>
    <source>
        <strain evidence="3">cv. Williams 82</strain>
        <tissue evidence="2">Callus</tissue>
    </source>
</reference>
<evidence type="ECO:0000313" key="3">
    <source>
        <dbReference type="EnsemblPlants" id="KRH44221"/>
    </source>
</evidence>
<evidence type="ECO:0008006" key="5">
    <source>
        <dbReference type="Google" id="ProtNLM"/>
    </source>
</evidence>
<protein>
    <recommendedName>
        <fullName evidence="5">Peptidase M20 dimerisation domain-containing protein</fullName>
    </recommendedName>
</protein>
<dbReference type="STRING" id="3847.A0A0R0IPM1"/>
<dbReference type="InterPro" id="IPR017439">
    <property type="entry name" value="Amidohydrolase"/>
</dbReference>
<dbReference type="GeneID" id="100819037"/>
<reference evidence="2" key="3">
    <citation type="submission" date="2018-07" db="EMBL/GenBank/DDBJ databases">
        <title>WGS assembly of Glycine max.</title>
        <authorList>
            <person name="Schmutz J."/>
            <person name="Cannon S."/>
            <person name="Schlueter J."/>
            <person name="Ma J."/>
            <person name="Mitros T."/>
            <person name="Nelson W."/>
            <person name="Hyten D."/>
            <person name="Song Q."/>
            <person name="Thelen J."/>
            <person name="Cheng J."/>
            <person name="Xu D."/>
            <person name="Hellsten U."/>
            <person name="May G."/>
            <person name="Yu Y."/>
            <person name="Sakurai T."/>
            <person name="Umezawa T."/>
            <person name="Bhattacharyya M."/>
            <person name="Sandhu D."/>
            <person name="Valliyodan B."/>
            <person name="Lindquist E."/>
            <person name="Peto M."/>
            <person name="Grant D."/>
            <person name="Shu S."/>
            <person name="Goodstein D."/>
            <person name="Barry K."/>
            <person name="Futrell-Griggs M."/>
            <person name="Abernathy B."/>
            <person name="Du J."/>
            <person name="Tian Z."/>
            <person name="Zhu L."/>
            <person name="Gill N."/>
            <person name="Joshi T."/>
            <person name="Libault M."/>
            <person name="Sethuraman A."/>
            <person name="Zhang X."/>
            <person name="Shinozaki K."/>
            <person name="Nguyen H."/>
            <person name="Wing R."/>
            <person name="Cregan P."/>
            <person name="Specht J."/>
            <person name="Grimwood J."/>
            <person name="Rokhsar D."/>
            <person name="Stacey G."/>
            <person name="Shoemaker R."/>
            <person name="Jackson S."/>
        </authorList>
    </citation>
    <scope>NUCLEOTIDE SEQUENCE</scope>
    <source>
        <tissue evidence="2">Callus</tissue>
    </source>
</reference>
<gene>
    <name evidence="3" type="primary">LOC100819037</name>
    <name evidence="2" type="ORF">GLYMA_08G197300</name>
</gene>
<dbReference type="PANTHER" id="PTHR11014">
    <property type="entry name" value="PEPTIDASE M20 FAMILY MEMBER"/>
    <property type="match status" value="1"/>
</dbReference>
<dbReference type="Gene3D" id="3.40.630.10">
    <property type="entry name" value="Zn peptidases"/>
    <property type="match status" value="1"/>
</dbReference>
<dbReference type="PANTHER" id="PTHR11014:SF148">
    <property type="entry name" value="AUXIN CONJUGATE HYDROLASE"/>
    <property type="match status" value="1"/>
</dbReference>
<dbReference type="AlphaFoldDB" id="A0A0R0IPM1"/>
<dbReference type="OrthoDB" id="1429663at2759"/>
<reference evidence="3" key="2">
    <citation type="submission" date="2018-02" db="UniProtKB">
        <authorList>
            <consortium name="EnsemblPlants"/>
        </authorList>
    </citation>
    <scope>IDENTIFICATION</scope>
    <source>
        <strain evidence="3">Williams 82</strain>
    </source>
</reference>
<dbReference type="SMR" id="A0A0R0IPM1"/>
<keyword evidence="4" id="KW-1185">Reference proteome</keyword>
<evidence type="ECO:0000256" key="1">
    <source>
        <dbReference type="SAM" id="SignalP"/>
    </source>
</evidence>
<keyword evidence="1" id="KW-0732">Signal</keyword>
<proteinExistence type="predicted"/>
<sequence>MFFFKWFHLFITFHVLAATPIFSLTDSSNQVSTNFLDNAKKPEVFYWMVKIRRRIHENPELRYEEFETSKLIREELDKLGIPYKYPVAVTGVIGYIGTGNSPSVALRADMGALPIQEKVEWEHKCKIPEKMHACGHDAHVTMLLGAAKILKQHENEIQVCKQSKGSTILHYCKCGSLARVCDVATVVCMKPSNLFVQG</sequence>
<dbReference type="Gramene" id="KRH44221">
    <property type="protein sequence ID" value="KRH44221"/>
    <property type="gene ID" value="GLYMA_08G197300"/>
</dbReference>
<evidence type="ECO:0000313" key="4">
    <source>
        <dbReference type="Proteomes" id="UP000008827"/>
    </source>
</evidence>
<dbReference type="SUPFAM" id="SSF53187">
    <property type="entry name" value="Zn-dependent exopeptidases"/>
    <property type="match status" value="1"/>
</dbReference>
<feature type="chain" id="PRO_5014521836" description="Peptidase M20 dimerisation domain-containing protein" evidence="1">
    <location>
        <begin position="19"/>
        <end position="198"/>
    </location>
</feature>
<dbReference type="ExpressionAtlas" id="A0A0R0IPM1">
    <property type="expression patterns" value="baseline and differential"/>
</dbReference>
<dbReference type="Pfam" id="PF01546">
    <property type="entry name" value="Peptidase_M20"/>
    <property type="match status" value="1"/>
</dbReference>
<dbReference type="InterPro" id="IPR002933">
    <property type="entry name" value="Peptidase_M20"/>
</dbReference>
<dbReference type="KEGG" id="gmx:100819037"/>
<dbReference type="EnsemblPlants" id="KRH44221">
    <property type="protein sequence ID" value="KRH44221"/>
    <property type="gene ID" value="GLYMA_08G197300"/>
</dbReference>
<feature type="signal peptide" evidence="1">
    <location>
        <begin position="1"/>
        <end position="18"/>
    </location>
</feature>
<dbReference type="GO" id="GO:0016787">
    <property type="term" value="F:hydrolase activity"/>
    <property type="evidence" value="ECO:0007669"/>
    <property type="project" value="InterPro"/>
</dbReference>
<name>A0A0R0IPM1_SOYBN</name>
<dbReference type="Proteomes" id="UP000008827">
    <property type="component" value="Chromosome 8"/>
</dbReference>
<accession>A0A0R0IPM1</accession>
<organism evidence="2">
    <name type="scientific">Glycine max</name>
    <name type="common">Soybean</name>
    <name type="synonym">Glycine hispida</name>
    <dbReference type="NCBI Taxonomy" id="3847"/>
    <lineage>
        <taxon>Eukaryota</taxon>
        <taxon>Viridiplantae</taxon>
        <taxon>Streptophyta</taxon>
        <taxon>Embryophyta</taxon>
        <taxon>Tracheophyta</taxon>
        <taxon>Spermatophyta</taxon>
        <taxon>Magnoliopsida</taxon>
        <taxon>eudicotyledons</taxon>
        <taxon>Gunneridae</taxon>
        <taxon>Pentapetalae</taxon>
        <taxon>rosids</taxon>
        <taxon>fabids</taxon>
        <taxon>Fabales</taxon>
        <taxon>Fabaceae</taxon>
        <taxon>Papilionoideae</taxon>
        <taxon>50 kb inversion clade</taxon>
        <taxon>NPAAA clade</taxon>
        <taxon>indigoferoid/millettioid clade</taxon>
        <taxon>Phaseoleae</taxon>
        <taxon>Glycine</taxon>
        <taxon>Glycine subgen. Soja</taxon>
    </lineage>
</organism>
<dbReference type="EMBL" id="CM000841">
    <property type="protein sequence ID" value="KRH44221.1"/>
    <property type="molecule type" value="Genomic_DNA"/>
</dbReference>
<dbReference type="RefSeq" id="XP_014634605.1">
    <property type="nucleotide sequence ID" value="XM_014779119.3"/>
</dbReference>
<evidence type="ECO:0000313" key="2">
    <source>
        <dbReference type="EMBL" id="KRH44221.1"/>
    </source>
</evidence>